<dbReference type="PANTHER" id="PTHR33603">
    <property type="entry name" value="METHYLTRANSFERASE"/>
    <property type="match status" value="1"/>
</dbReference>
<evidence type="ECO:0000256" key="2">
    <source>
        <dbReference type="ARBA" id="ARBA00022679"/>
    </source>
</evidence>
<comment type="caution">
    <text evidence="4">Lacks conserved residue(s) required for the propagation of feature annotation.</text>
</comment>
<keyword evidence="4" id="KW-0698">rRNA processing</keyword>
<dbReference type="KEGG" id="elio:KO353_05855"/>
<protein>
    <recommendedName>
        <fullName evidence="4">Ribosomal RNA large subunit methyltransferase H</fullName>
        <ecNumber evidence="4">2.1.1.177</ecNumber>
    </recommendedName>
    <alternativeName>
        <fullName evidence="4">23S rRNA (pseudouridine1915-N3)-methyltransferase</fullName>
    </alternativeName>
    <alternativeName>
        <fullName evidence="4">23S rRNA m3Psi1915 methyltransferase</fullName>
    </alternativeName>
    <alternativeName>
        <fullName evidence="4">rRNA (pseudouridine-N3-)-methyltransferase RlmH</fullName>
    </alternativeName>
</protein>
<proteinExistence type="inferred from homology"/>
<dbReference type="CDD" id="cd18081">
    <property type="entry name" value="RlmH-like"/>
    <property type="match status" value="1"/>
</dbReference>
<keyword evidence="1 4" id="KW-0489">Methyltransferase</keyword>
<dbReference type="RefSeq" id="WP_218286780.1">
    <property type="nucleotide sequence ID" value="NZ_CP076448.1"/>
</dbReference>
<keyword evidence="2 4" id="KW-0808">Transferase</keyword>
<evidence type="ECO:0000256" key="1">
    <source>
        <dbReference type="ARBA" id="ARBA00022603"/>
    </source>
</evidence>
<dbReference type="EC" id="2.1.1.177" evidence="4"/>
<comment type="function">
    <text evidence="4">Specifically methylates the pseudouridine at position 1915 (m3Psi1915) in 23S rRNA.</text>
</comment>
<keyword evidence="6" id="KW-1185">Reference proteome</keyword>
<organism evidence="5 6">
    <name type="scientific">Elioraea tepida</name>
    <dbReference type="NCBI Taxonomy" id="2843330"/>
    <lineage>
        <taxon>Bacteria</taxon>
        <taxon>Pseudomonadati</taxon>
        <taxon>Pseudomonadota</taxon>
        <taxon>Alphaproteobacteria</taxon>
        <taxon>Acetobacterales</taxon>
        <taxon>Elioraeaceae</taxon>
        <taxon>Elioraea</taxon>
    </lineage>
</organism>
<feature type="binding site" evidence="4">
    <location>
        <position position="70"/>
    </location>
    <ligand>
        <name>S-adenosyl-L-methionine</name>
        <dbReference type="ChEBI" id="CHEBI:59789"/>
    </ligand>
</feature>
<dbReference type="Proteomes" id="UP000694001">
    <property type="component" value="Chromosome"/>
</dbReference>
<gene>
    <name evidence="4" type="primary">rlmH</name>
    <name evidence="5" type="ORF">KO353_05855</name>
</gene>
<comment type="similarity">
    <text evidence="4">Belongs to the RNA methyltransferase RlmH family.</text>
</comment>
<dbReference type="HAMAP" id="MF_00658">
    <property type="entry name" value="23SrRNA_methyltr_H"/>
    <property type="match status" value="1"/>
</dbReference>
<reference evidence="5" key="1">
    <citation type="submission" date="2021-06" db="EMBL/GenBank/DDBJ databases">
        <title>Elioraea tepida, sp. nov., a moderately thermophilic aerobic anoxygenic phototrophic bacterium isolated from an alkaline siliceous hot spring mat community in Yellowstone National Park, WY, USA.</title>
        <authorList>
            <person name="Saini M.K."/>
            <person name="Yoshida S."/>
            <person name="Sebastian A."/>
            <person name="Hirose S."/>
            <person name="Hara E."/>
            <person name="Tamaki H."/>
            <person name="Soulier N.T."/>
            <person name="Albert I."/>
            <person name="Hanada S."/>
            <person name="Bryant D.A."/>
            <person name="Tank M."/>
        </authorList>
    </citation>
    <scope>NUCLEOTIDE SEQUENCE</scope>
    <source>
        <strain evidence="5">MS-P2</strain>
    </source>
</reference>
<accession>A0A975U5D7</accession>
<dbReference type="Pfam" id="PF02590">
    <property type="entry name" value="SPOUT_MTase"/>
    <property type="match status" value="1"/>
</dbReference>
<sequence length="156" mass="16868">MPARLAVIAVGRASPASPEAALFARYAARLRPSLQLIEIAEGKGDAAEVRRREATAILAAVPERAVLVALDQSGVAEGTEAFARRLARWREAGRTVAFVIGGAEGLDRSVLDRAAHVMSLGPHTWPHLLVRAMLAEALYRADALARGHPYHRPWRP</sequence>
<evidence type="ECO:0000313" key="5">
    <source>
        <dbReference type="EMBL" id="QXM25728.1"/>
    </source>
</evidence>
<dbReference type="PIRSF" id="PIRSF004505">
    <property type="entry name" value="MT_bac"/>
    <property type="match status" value="1"/>
</dbReference>
<name>A0A975U5D7_9PROT</name>
<keyword evidence="3 4" id="KW-0949">S-adenosyl-L-methionine</keyword>
<comment type="subunit">
    <text evidence="4">Homodimer.</text>
</comment>
<dbReference type="AlphaFoldDB" id="A0A975U5D7"/>
<dbReference type="EMBL" id="CP076448">
    <property type="protein sequence ID" value="QXM25728.1"/>
    <property type="molecule type" value="Genomic_DNA"/>
</dbReference>
<feature type="binding site" evidence="4">
    <location>
        <position position="101"/>
    </location>
    <ligand>
        <name>S-adenosyl-L-methionine</name>
        <dbReference type="ChEBI" id="CHEBI:59789"/>
    </ligand>
</feature>
<keyword evidence="4" id="KW-0963">Cytoplasm</keyword>
<comment type="catalytic activity">
    <reaction evidence="4">
        <text>pseudouridine(1915) in 23S rRNA + S-adenosyl-L-methionine = N(3)-methylpseudouridine(1915) in 23S rRNA + S-adenosyl-L-homocysteine + H(+)</text>
        <dbReference type="Rhea" id="RHEA:42752"/>
        <dbReference type="Rhea" id="RHEA-COMP:10221"/>
        <dbReference type="Rhea" id="RHEA-COMP:10222"/>
        <dbReference type="ChEBI" id="CHEBI:15378"/>
        <dbReference type="ChEBI" id="CHEBI:57856"/>
        <dbReference type="ChEBI" id="CHEBI:59789"/>
        <dbReference type="ChEBI" id="CHEBI:65314"/>
        <dbReference type="ChEBI" id="CHEBI:74486"/>
        <dbReference type="EC" id="2.1.1.177"/>
    </reaction>
</comment>
<dbReference type="PANTHER" id="PTHR33603:SF1">
    <property type="entry name" value="RIBOSOMAL RNA LARGE SUBUNIT METHYLTRANSFERASE H"/>
    <property type="match status" value="1"/>
</dbReference>
<dbReference type="GO" id="GO:0005737">
    <property type="term" value="C:cytoplasm"/>
    <property type="evidence" value="ECO:0007669"/>
    <property type="project" value="UniProtKB-SubCell"/>
</dbReference>
<dbReference type="InterPro" id="IPR003742">
    <property type="entry name" value="RlmH-like"/>
</dbReference>
<comment type="subcellular location">
    <subcellularLocation>
        <location evidence="4">Cytoplasm</location>
    </subcellularLocation>
</comment>
<evidence type="ECO:0000256" key="4">
    <source>
        <dbReference type="HAMAP-Rule" id="MF_00658"/>
    </source>
</evidence>
<evidence type="ECO:0000313" key="6">
    <source>
        <dbReference type="Proteomes" id="UP000694001"/>
    </source>
</evidence>
<dbReference type="GO" id="GO:0070038">
    <property type="term" value="F:rRNA (pseudouridine-N3-)-methyltransferase activity"/>
    <property type="evidence" value="ECO:0007669"/>
    <property type="project" value="UniProtKB-UniRule"/>
</dbReference>
<evidence type="ECO:0000256" key="3">
    <source>
        <dbReference type="ARBA" id="ARBA00022691"/>
    </source>
</evidence>